<comment type="subcellular location">
    <subcellularLocation>
        <location evidence="1">Membrane</location>
        <topology evidence="1">Multi-pass membrane protein</topology>
    </subcellularLocation>
</comment>
<dbReference type="GO" id="GO:0016020">
    <property type="term" value="C:membrane"/>
    <property type="evidence" value="ECO:0007669"/>
    <property type="project" value="UniProtKB-SubCell"/>
</dbReference>
<dbReference type="AlphaFoldDB" id="A0AAV5TPA6"/>
<keyword evidence="4 5" id="KW-0472">Membrane</keyword>
<dbReference type="Proteomes" id="UP001432027">
    <property type="component" value="Unassembled WGS sequence"/>
</dbReference>
<protein>
    <recommendedName>
        <fullName evidence="8">G protein-coupled receptor</fullName>
    </recommendedName>
</protein>
<evidence type="ECO:0000256" key="3">
    <source>
        <dbReference type="ARBA" id="ARBA00022989"/>
    </source>
</evidence>
<dbReference type="Pfam" id="PF10292">
    <property type="entry name" value="7TM_GPCR_Srab"/>
    <property type="match status" value="1"/>
</dbReference>
<keyword evidence="3 5" id="KW-1133">Transmembrane helix</keyword>
<reference evidence="6" key="1">
    <citation type="submission" date="2023-10" db="EMBL/GenBank/DDBJ databases">
        <title>Genome assembly of Pristionchus species.</title>
        <authorList>
            <person name="Yoshida K."/>
            <person name="Sommer R.J."/>
        </authorList>
    </citation>
    <scope>NUCLEOTIDE SEQUENCE</scope>
    <source>
        <strain evidence="6">RS0144</strain>
    </source>
</reference>
<evidence type="ECO:0000256" key="5">
    <source>
        <dbReference type="SAM" id="Phobius"/>
    </source>
</evidence>
<gene>
    <name evidence="6" type="ORF">PENTCL1PPCAC_18440</name>
</gene>
<evidence type="ECO:0000256" key="1">
    <source>
        <dbReference type="ARBA" id="ARBA00004141"/>
    </source>
</evidence>
<evidence type="ECO:0000313" key="7">
    <source>
        <dbReference type="Proteomes" id="UP001432027"/>
    </source>
</evidence>
<evidence type="ECO:0000313" key="6">
    <source>
        <dbReference type="EMBL" id="GMS96265.1"/>
    </source>
</evidence>
<dbReference type="InterPro" id="IPR053286">
    <property type="entry name" value="Nematode_rcpt-like_srab"/>
</dbReference>
<feature type="non-terminal residue" evidence="6">
    <location>
        <position position="1"/>
    </location>
</feature>
<keyword evidence="2 5" id="KW-0812">Transmembrane</keyword>
<organism evidence="6 7">
    <name type="scientific">Pristionchus entomophagus</name>
    <dbReference type="NCBI Taxonomy" id="358040"/>
    <lineage>
        <taxon>Eukaryota</taxon>
        <taxon>Metazoa</taxon>
        <taxon>Ecdysozoa</taxon>
        <taxon>Nematoda</taxon>
        <taxon>Chromadorea</taxon>
        <taxon>Rhabditida</taxon>
        <taxon>Rhabditina</taxon>
        <taxon>Diplogasteromorpha</taxon>
        <taxon>Diplogasteroidea</taxon>
        <taxon>Neodiplogasteridae</taxon>
        <taxon>Pristionchus</taxon>
    </lineage>
</organism>
<name>A0AAV5TPA6_9BILA</name>
<evidence type="ECO:0008006" key="8">
    <source>
        <dbReference type="Google" id="ProtNLM"/>
    </source>
</evidence>
<proteinExistence type="predicted"/>
<accession>A0AAV5TPA6</accession>
<evidence type="ECO:0000256" key="2">
    <source>
        <dbReference type="ARBA" id="ARBA00022692"/>
    </source>
</evidence>
<feature type="transmembrane region" description="Helical" evidence="5">
    <location>
        <begin position="84"/>
        <end position="106"/>
    </location>
</feature>
<keyword evidence="7" id="KW-1185">Reference proteome</keyword>
<dbReference type="InterPro" id="IPR019408">
    <property type="entry name" value="7TM_GPCR_serpentine_rcpt_Srab"/>
</dbReference>
<evidence type="ECO:0000256" key="4">
    <source>
        <dbReference type="ARBA" id="ARBA00023136"/>
    </source>
</evidence>
<sequence length="117" mass="12850">TSQVVLSIKCVLCVCGMIASVEVLRRGGLSWLGSPLTRSIFIGHVLSALLCSAGFAFCYAYDVYRLSLVHVDPCDYTLDMRFAFFVRIIPVFGMFGSIYFMVSLAIERTSGALASLF</sequence>
<comment type="caution">
    <text evidence="6">The sequence shown here is derived from an EMBL/GenBank/DDBJ whole genome shotgun (WGS) entry which is preliminary data.</text>
</comment>
<feature type="transmembrane region" description="Helical" evidence="5">
    <location>
        <begin position="45"/>
        <end position="64"/>
    </location>
</feature>
<dbReference type="PANTHER" id="PTHR46561:SF11">
    <property type="entry name" value="SERPENTINE RECEPTOR CLASS ALPHA_BETA-14"/>
    <property type="match status" value="1"/>
</dbReference>
<feature type="transmembrane region" description="Helical" evidence="5">
    <location>
        <begin position="6"/>
        <end position="24"/>
    </location>
</feature>
<dbReference type="EMBL" id="BTSX01000004">
    <property type="protein sequence ID" value="GMS96265.1"/>
    <property type="molecule type" value="Genomic_DNA"/>
</dbReference>
<dbReference type="PANTHER" id="PTHR46561">
    <property type="entry name" value="SERPENTINE RECEPTOR, CLASS AB (CLASS A-LIKE)-RELATED"/>
    <property type="match status" value="1"/>
</dbReference>